<feature type="compositionally biased region" description="Basic and acidic residues" evidence="12">
    <location>
        <begin position="12"/>
        <end position="26"/>
    </location>
</feature>
<name>A0ABU9E5T9_9BACT</name>
<dbReference type="RefSeq" id="WP_405277626.1">
    <property type="nucleotide sequence ID" value="NZ_JBBHLI010000001.1"/>
</dbReference>
<keyword evidence="7 14" id="KW-0808">Transferase</keyword>
<dbReference type="SUPFAM" id="SSF53383">
    <property type="entry name" value="PLP-dependent transferases"/>
    <property type="match status" value="1"/>
</dbReference>
<feature type="domain" description="Aminotransferase class I/classII large" evidence="13">
    <location>
        <begin position="29"/>
        <end position="347"/>
    </location>
</feature>
<evidence type="ECO:0000256" key="2">
    <source>
        <dbReference type="ARBA" id="ARBA00005011"/>
    </source>
</evidence>
<evidence type="ECO:0000256" key="3">
    <source>
        <dbReference type="ARBA" id="ARBA00007970"/>
    </source>
</evidence>
<dbReference type="InterPro" id="IPR050106">
    <property type="entry name" value="HistidinolP_aminotransfase"/>
</dbReference>
<evidence type="ECO:0000256" key="11">
    <source>
        <dbReference type="RuleBase" id="RU003693"/>
    </source>
</evidence>
<proteinExistence type="inferred from homology"/>
<evidence type="ECO:0000256" key="7">
    <source>
        <dbReference type="ARBA" id="ARBA00022679"/>
    </source>
</evidence>
<dbReference type="PROSITE" id="PS00599">
    <property type="entry name" value="AA_TRANSFER_CLASS_2"/>
    <property type="match status" value="1"/>
</dbReference>
<dbReference type="PANTHER" id="PTHR43643">
    <property type="entry name" value="HISTIDINOL-PHOSPHATE AMINOTRANSFERASE 2"/>
    <property type="match status" value="1"/>
</dbReference>
<comment type="similarity">
    <text evidence="3">Belongs to the class-II pyridoxal-phosphate-dependent aminotransferase family. Histidinol-phosphate aminotransferase subfamily.</text>
</comment>
<keyword evidence="6" id="KW-0028">Amino-acid biosynthesis</keyword>
<keyword evidence="5 14" id="KW-0032">Aminotransferase</keyword>
<dbReference type="InterPro" id="IPR015422">
    <property type="entry name" value="PyrdxlP-dep_Trfase_small"/>
</dbReference>
<dbReference type="InterPro" id="IPR001917">
    <property type="entry name" value="Aminotrans_II_pyridoxalP_BS"/>
</dbReference>
<dbReference type="InterPro" id="IPR015424">
    <property type="entry name" value="PyrdxlP-dep_Trfase"/>
</dbReference>
<sequence length="359" mass="39076">MSAPARGPLPRPDYRELSPYAPDRRPVEIDLSDNTNLWGTHPDALAVIRGADTDALARYPSLYADALRQAVARRHGVKVDQVTTGCGSDDVLDSLWRSLAEYGGTVTHVAPTFSMVEPLSRMNGREARPVAWSRALADPETLFEGDPLMVYLCRPNNPTGLQAPSEWVERVLEIAGDDGPVVLIDEAYADFATDAWIPRVTRYPRALAVRTLSKAYGLAGLRVGYGVGSASLIAEIEKSRGPYKVSRLAEAAAVAALDDRGGWVERTVHECVENRARLRAALDDRGTPAPPSSANFVLLPVEAGRAVPTVHALREFEVGARPFPDCPDVGDAIRVTVGPWPMMERFLAAWDTVRTGESR</sequence>
<evidence type="ECO:0000256" key="8">
    <source>
        <dbReference type="ARBA" id="ARBA00022898"/>
    </source>
</evidence>
<dbReference type="CDD" id="cd00609">
    <property type="entry name" value="AAT_like"/>
    <property type="match status" value="1"/>
</dbReference>
<dbReference type="PANTHER" id="PTHR43643:SF6">
    <property type="entry name" value="HISTIDINOL-PHOSPHATE AMINOTRANSFERASE"/>
    <property type="match status" value="1"/>
</dbReference>
<keyword evidence="15" id="KW-1185">Reference proteome</keyword>
<dbReference type="Pfam" id="PF00155">
    <property type="entry name" value="Aminotran_1_2"/>
    <property type="match status" value="1"/>
</dbReference>
<keyword evidence="9" id="KW-0368">Histidine biosynthesis</keyword>
<dbReference type="Gene3D" id="3.40.640.10">
    <property type="entry name" value="Type I PLP-dependent aspartate aminotransferase-like (Major domain)"/>
    <property type="match status" value="1"/>
</dbReference>
<evidence type="ECO:0000256" key="6">
    <source>
        <dbReference type="ARBA" id="ARBA00022605"/>
    </source>
</evidence>
<accession>A0ABU9E5T9</accession>
<protein>
    <recommendedName>
        <fullName evidence="4">histidinol-phosphate transaminase</fullName>
        <ecNumber evidence="4">2.6.1.9</ecNumber>
    </recommendedName>
</protein>
<feature type="region of interest" description="Disordered" evidence="12">
    <location>
        <begin position="1"/>
        <end position="26"/>
    </location>
</feature>
<keyword evidence="8 11" id="KW-0663">Pyridoxal phosphate</keyword>
<gene>
    <name evidence="14" type="ORF">WI372_03780</name>
</gene>
<dbReference type="Gene3D" id="3.90.1150.10">
    <property type="entry name" value="Aspartate Aminotransferase, domain 1"/>
    <property type="match status" value="1"/>
</dbReference>
<evidence type="ECO:0000256" key="5">
    <source>
        <dbReference type="ARBA" id="ARBA00022576"/>
    </source>
</evidence>
<evidence type="ECO:0000256" key="4">
    <source>
        <dbReference type="ARBA" id="ARBA00012748"/>
    </source>
</evidence>
<dbReference type="Proteomes" id="UP001484239">
    <property type="component" value="Unassembled WGS sequence"/>
</dbReference>
<dbReference type="GO" id="GO:0004400">
    <property type="term" value="F:histidinol-phosphate transaminase activity"/>
    <property type="evidence" value="ECO:0007669"/>
    <property type="project" value="UniProtKB-EC"/>
</dbReference>
<evidence type="ECO:0000259" key="13">
    <source>
        <dbReference type="Pfam" id="PF00155"/>
    </source>
</evidence>
<organism evidence="14 15">
    <name type="scientific">Gaopeijia maritima</name>
    <dbReference type="NCBI Taxonomy" id="3119007"/>
    <lineage>
        <taxon>Bacteria</taxon>
        <taxon>Pseudomonadati</taxon>
        <taxon>Gemmatimonadota</taxon>
        <taxon>Longimicrobiia</taxon>
        <taxon>Gaopeijiales</taxon>
        <taxon>Gaopeijiaceae</taxon>
        <taxon>Gaopeijia</taxon>
    </lineage>
</organism>
<dbReference type="EMBL" id="JBBHLI010000001">
    <property type="protein sequence ID" value="MEK9500088.1"/>
    <property type="molecule type" value="Genomic_DNA"/>
</dbReference>
<dbReference type="InterPro" id="IPR015421">
    <property type="entry name" value="PyrdxlP-dep_Trfase_major"/>
</dbReference>
<evidence type="ECO:0000256" key="1">
    <source>
        <dbReference type="ARBA" id="ARBA00001933"/>
    </source>
</evidence>
<comment type="catalytic activity">
    <reaction evidence="10">
        <text>L-histidinol phosphate + 2-oxoglutarate = 3-(imidazol-4-yl)-2-oxopropyl phosphate + L-glutamate</text>
        <dbReference type="Rhea" id="RHEA:23744"/>
        <dbReference type="ChEBI" id="CHEBI:16810"/>
        <dbReference type="ChEBI" id="CHEBI:29985"/>
        <dbReference type="ChEBI" id="CHEBI:57766"/>
        <dbReference type="ChEBI" id="CHEBI:57980"/>
        <dbReference type="EC" id="2.6.1.9"/>
    </reaction>
</comment>
<evidence type="ECO:0000256" key="10">
    <source>
        <dbReference type="ARBA" id="ARBA00047481"/>
    </source>
</evidence>
<comment type="caution">
    <text evidence="14">The sequence shown here is derived from an EMBL/GenBank/DDBJ whole genome shotgun (WGS) entry which is preliminary data.</text>
</comment>
<comment type="pathway">
    <text evidence="2">Amino-acid biosynthesis; L-histidine biosynthesis; L-histidine from 5-phospho-alpha-D-ribose 1-diphosphate: step 7/9.</text>
</comment>
<dbReference type="InterPro" id="IPR004839">
    <property type="entry name" value="Aminotransferase_I/II_large"/>
</dbReference>
<evidence type="ECO:0000256" key="12">
    <source>
        <dbReference type="SAM" id="MobiDB-lite"/>
    </source>
</evidence>
<evidence type="ECO:0000313" key="14">
    <source>
        <dbReference type="EMBL" id="MEK9500088.1"/>
    </source>
</evidence>
<reference evidence="14 15" key="1">
    <citation type="submission" date="2024-02" db="EMBL/GenBank/DDBJ databases">
        <title>A novel Gemmatimonadota bacterium.</title>
        <authorList>
            <person name="Du Z.-J."/>
            <person name="Ye Y.-Q."/>
        </authorList>
    </citation>
    <scope>NUCLEOTIDE SEQUENCE [LARGE SCALE GENOMIC DNA]</scope>
    <source>
        <strain evidence="14 15">DH-20</strain>
    </source>
</reference>
<evidence type="ECO:0000256" key="9">
    <source>
        <dbReference type="ARBA" id="ARBA00023102"/>
    </source>
</evidence>
<dbReference type="EC" id="2.6.1.9" evidence="4"/>
<comment type="cofactor">
    <cofactor evidence="1 11">
        <name>pyridoxal 5'-phosphate</name>
        <dbReference type="ChEBI" id="CHEBI:597326"/>
    </cofactor>
</comment>
<evidence type="ECO:0000313" key="15">
    <source>
        <dbReference type="Proteomes" id="UP001484239"/>
    </source>
</evidence>